<keyword evidence="4 7" id="KW-0812">Transmembrane</keyword>
<evidence type="ECO:0000256" key="2">
    <source>
        <dbReference type="ARBA" id="ARBA00022448"/>
    </source>
</evidence>
<dbReference type="InterPro" id="IPR000390">
    <property type="entry name" value="Small_drug/metabolite_transptr"/>
</dbReference>
<feature type="transmembrane region" description="Helical" evidence="9">
    <location>
        <begin position="57"/>
        <end position="78"/>
    </location>
</feature>
<feature type="compositionally biased region" description="Polar residues" evidence="8">
    <location>
        <begin position="114"/>
        <end position="127"/>
    </location>
</feature>
<feature type="region of interest" description="Disordered" evidence="8">
    <location>
        <begin position="105"/>
        <end position="127"/>
    </location>
</feature>
<comment type="caution">
    <text evidence="10">The sequence shown here is derived from an EMBL/GenBank/DDBJ whole genome shotgun (WGS) entry which is preliminary data.</text>
</comment>
<feature type="transmembrane region" description="Helical" evidence="9">
    <location>
        <begin position="84"/>
        <end position="102"/>
    </location>
</feature>
<evidence type="ECO:0000256" key="4">
    <source>
        <dbReference type="ARBA" id="ARBA00022692"/>
    </source>
</evidence>
<feature type="transmembrane region" description="Helical" evidence="9">
    <location>
        <begin position="29"/>
        <end position="50"/>
    </location>
</feature>
<organism evidence="10 11">
    <name type="scientific">Paenibacillus elgii</name>
    <dbReference type="NCBI Taxonomy" id="189691"/>
    <lineage>
        <taxon>Bacteria</taxon>
        <taxon>Bacillati</taxon>
        <taxon>Bacillota</taxon>
        <taxon>Bacilli</taxon>
        <taxon>Bacillales</taxon>
        <taxon>Paenibacillaceae</taxon>
        <taxon>Paenibacillus</taxon>
    </lineage>
</organism>
<dbReference type="SUPFAM" id="SSF103481">
    <property type="entry name" value="Multidrug resistance efflux transporter EmrE"/>
    <property type="match status" value="1"/>
</dbReference>
<keyword evidence="11" id="KW-1185">Reference proteome</keyword>
<dbReference type="InterPro" id="IPR045324">
    <property type="entry name" value="Small_multidrug_res"/>
</dbReference>
<dbReference type="AlphaFoldDB" id="A0A163VCZ1"/>
<gene>
    <name evidence="10" type="ORF">AV654_03110</name>
</gene>
<proteinExistence type="inferred from homology"/>
<keyword evidence="6 9" id="KW-0472">Membrane</keyword>
<keyword evidence="3" id="KW-1003">Cell membrane</keyword>
<comment type="similarity">
    <text evidence="7">Belongs to the drug/metabolite transporter (DMT) superfamily. Small multidrug resistance (SMR) (TC 2.A.7.1) family.</text>
</comment>
<evidence type="ECO:0000256" key="7">
    <source>
        <dbReference type="RuleBase" id="RU003942"/>
    </source>
</evidence>
<comment type="subcellular location">
    <subcellularLocation>
        <location evidence="1 7">Cell membrane</location>
        <topology evidence="1 7">Multi-pass membrane protein</topology>
    </subcellularLocation>
</comment>
<dbReference type="OrthoDB" id="21828at2"/>
<evidence type="ECO:0000313" key="10">
    <source>
        <dbReference type="EMBL" id="KZE74708.1"/>
    </source>
</evidence>
<evidence type="ECO:0000313" key="11">
    <source>
        <dbReference type="Proteomes" id="UP000076563"/>
    </source>
</evidence>
<evidence type="ECO:0000256" key="8">
    <source>
        <dbReference type="SAM" id="MobiDB-lite"/>
    </source>
</evidence>
<evidence type="ECO:0000256" key="3">
    <source>
        <dbReference type="ARBA" id="ARBA00022475"/>
    </source>
</evidence>
<dbReference type="Proteomes" id="UP000076563">
    <property type="component" value="Unassembled WGS sequence"/>
</dbReference>
<dbReference type="RefSeq" id="WP_063185578.1">
    <property type="nucleotide sequence ID" value="NZ_JAAIVH010000001.1"/>
</dbReference>
<keyword evidence="5 9" id="KW-1133">Transmembrane helix</keyword>
<dbReference type="PANTHER" id="PTHR30561:SF1">
    <property type="entry name" value="MULTIDRUG TRANSPORTER EMRE"/>
    <property type="match status" value="1"/>
</dbReference>
<protein>
    <submittedName>
        <fullName evidence="10">Multidrug DMT transporter permease</fullName>
    </submittedName>
</protein>
<dbReference type="EMBL" id="LQRA01000077">
    <property type="protein sequence ID" value="KZE74708.1"/>
    <property type="molecule type" value="Genomic_DNA"/>
</dbReference>
<dbReference type="STRING" id="1007103.GCA_000213315_00724"/>
<dbReference type="Gene3D" id="1.10.3730.20">
    <property type="match status" value="1"/>
</dbReference>
<dbReference type="FunFam" id="1.10.3730.20:FF:000001">
    <property type="entry name" value="Quaternary ammonium compound resistance transporter SugE"/>
    <property type="match status" value="1"/>
</dbReference>
<name>A0A163VCZ1_9BACL</name>
<accession>A0A163VCZ1</accession>
<dbReference type="InterPro" id="IPR037185">
    <property type="entry name" value="EmrE-like"/>
</dbReference>
<evidence type="ECO:0000256" key="1">
    <source>
        <dbReference type="ARBA" id="ARBA00004651"/>
    </source>
</evidence>
<keyword evidence="2" id="KW-0813">Transport</keyword>
<evidence type="ECO:0000256" key="6">
    <source>
        <dbReference type="ARBA" id="ARBA00023136"/>
    </source>
</evidence>
<reference evidence="11" key="1">
    <citation type="submission" date="2016-01" db="EMBL/GenBank/DDBJ databases">
        <title>Draft genome of Chromobacterium sp. F49.</title>
        <authorList>
            <person name="Hong K.W."/>
        </authorList>
    </citation>
    <scope>NUCLEOTIDE SEQUENCE [LARGE SCALE GENOMIC DNA]</scope>
    <source>
        <strain evidence="11">M63</strain>
    </source>
</reference>
<dbReference type="GO" id="GO:0022857">
    <property type="term" value="F:transmembrane transporter activity"/>
    <property type="evidence" value="ECO:0007669"/>
    <property type="project" value="InterPro"/>
</dbReference>
<evidence type="ECO:0000256" key="9">
    <source>
        <dbReference type="SAM" id="Phobius"/>
    </source>
</evidence>
<dbReference type="Pfam" id="PF00893">
    <property type="entry name" value="Multi_Drug_Res"/>
    <property type="match status" value="1"/>
</dbReference>
<evidence type="ECO:0000256" key="5">
    <source>
        <dbReference type="ARBA" id="ARBA00022989"/>
    </source>
</evidence>
<dbReference type="eggNOG" id="COG2076">
    <property type="taxonomic scope" value="Bacteria"/>
</dbReference>
<dbReference type="GO" id="GO:0005886">
    <property type="term" value="C:plasma membrane"/>
    <property type="evidence" value="ECO:0007669"/>
    <property type="project" value="UniProtKB-SubCell"/>
</dbReference>
<dbReference type="PANTHER" id="PTHR30561">
    <property type="entry name" value="SMR FAMILY PROTON-DEPENDENT DRUG EFFLUX TRANSPORTER SUGE"/>
    <property type="match status" value="1"/>
</dbReference>
<sequence length="127" mass="13389">MYWLYLGAAIALEIAGTISMKFSQGFTRLTPSILMVVFYLLAFTSLNFSLKQIDVSVAYAIWSGLGTAVIAVIGYLYFNESMSLLKAGSIVLIILGVIGLNLGGGAHGSSASAQSESTPASKQQAQD</sequence>